<proteinExistence type="inferred from homology"/>
<accession>A0A150XHJ7</accession>
<organism evidence="3 4">
    <name type="scientific">Roseivirga spongicola</name>
    <dbReference type="NCBI Taxonomy" id="333140"/>
    <lineage>
        <taxon>Bacteria</taxon>
        <taxon>Pseudomonadati</taxon>
        <taxon>Bacteroidota</taxon>
        <taxon>Cytophagia</taxon>
        <taxon>Cytophagales</taxon>
        <taxon>Roseivirgaceae</taxon>
        <taxon>Roseivirga</taxon>
    </lineage>
</organism>
<protein>
    <recommendedName>
        <fullName evidence="2">NAD-dependent epimerase/dehydratase domain-containing protein</fullName>
    </recommendedName>
</protein>
<dbReference type="InterPro" id="IPR036291">
    <property type="entry name" value="NAD(P)-bd_dom_sf"/>
</dbReference>
<dbReference type="InterPro" id="IPR001509">
    <property type="entry name" value="Epimerase_deHydtase"/>
</dbReference>
<evidence type="ECO:0000259" key="2">
    <source>
        <dbReference type="Pfam" id="PF01370"/>
    </source>
</evidence>
<feature type="domain" description="NAD-dependent epimerase/dehydratase" evidence="2">
    <location>
        <begin position="5"/>
        <end position="240"/>
    </location>
</feature>
<dbReference type="Pfam" id="PF01370">
    <property type="entry name" value="Epimerase"/>
    <property type="match status" value="1"/>
</dbReference>
<dbReference type="PANTHER" id="PTHR43000">
    <property type="entry name" value="DTDP-D-GLUCOSE 4,6-DEHYDRATASE-RELATED"/>
    <property type="match status" value="1"/>
</dbReference>
<evidence type="ECO:0000256" key="1">
    <source>
        <dbReference type="ARBA" id="ARBA00007637"/>
    </source>
</evidence>
<dbReference type="RefSeq" id="WP_068217460.1">
    <property type="nucleotide sequence ID" value="NZ_CP139724.1"/>
</dbReference>
<dbReference type="Gene3D" id="3.40.50.720">
    <property type="entry name" value="NAD(P)-binding Rossmann-like Domain"/>
    <property type="match status" value="1"/>
</dbReference>
<comment type="similarity">
    <text evidence="1">Belongs to the NAD(P)-dependent epimerase/dehydratase family.</text>
</comment>
<keyword evidence="4" id="KW-1185">Reference proteome</keyword>
<dbReference type="Gene3D" id="3.90.25.10">
    <property type="entry name" value="UDP-galactose 4-epimerase, domain 1"/>
    <property type="match status" value="1"/>
</dbReference>
<dbReference type="OrthoDB" id="9810015at2"/>
<comment type="caution">
    <text evidence="3">The sequence shown here is derived from an EMBL/GenBank/DDBJ whole genome shotgun (WGS) entry which is preliminary data.</text>
</comment>
<dbReference type="Proteomes" id="UP000075606">
    <property type="component" value="Unassembled WGS sequence"/>
</dbReference>
<sequence>MNESIVITGVAGLIGSRMADWLLSNFPGYEVVGIDNLSGGYIENIDSRITFYNTDCASAEIRLIFERHQPKLVYHFAAYAAEGLSPFIRKFNYQNNLLATANIINESIRQNVERLVFTSSMAVYGAGNPPFDESDQPSPIDPYGVAKYACEMDIQIAGEQHGLDWCIIRPHNVYGIKQNIWDTYRNVLGIWMYQHLNNQPLTIFGDGKQKRAFSFIDDCLSPLWQAGVSPQASKQIVNLGSAIEYSILEASEILREVMEGGEVLFQEQRHEVKHAHPTWRKSVKVLGFEDKTDLRSGLSIMWDWAQKQPQRDRFRWSEYELENGIYDFWKNSKESSKTTV</sequence>
<name>A0A150XHJ7_9BACT</name>
<evidence type="ECO:0000313" key="3">
    <source>
        <dbReference type="EMBL" id="KYG78200.1"/>
    </source>
</evidence>
<dbReference type="SUPFAM" id="SSF51735">
    <property type="entry name" value="NAD(P)-binding Rossmann-fold domains"/>
    <property type="match status" value="1"/>
</dbReference>
<gene>
    <name evidence="3" type="ORF">AWW68_05385</name>
</gene>
<evidence type="ECO:0000313" key="4">
    <source>
        <dbReference type="Proteomes" id="UP000075606"/>
    </source>
</evidence>
<dbReference type="EMBL" id="LRPC01000001">
    <property type="protein sequence ID" value="KYG78200.1"/>
    <property type="molecule type" value="Genomic_DNA"/>
</dbReference>
<reference evidence="3 4" key="1">
    <citation type="submission" date="2016-01" db="EMBL/GenBank/DDBJ databases">
        <title>Genome sequencing of Roseivirga spongicola UST030701-084.</title>
        <authorList>
            <person name="Selvaratnam C."/>
            <person name="Thevarajoo S."/>
            <person name="Goh K.M."/>
            <person name="Ee R."/>
            <person name="Chan K.-G."/>
            <person name="Chong C.S."/>
        </authorList>
    </citation>
    <scope>NUCLEOTIDE SEQUENCE [LARGE SCALE GENOMIC DNA]</scope>
    <source>
        <strain evidence="3 4">UST030701-084</strain>
    </source>
</reference>
<dbReference type="STRING" id="333140.AWW68_05385"/>
<dbReference type="AlphaFoldDB" id="A0A150XHJ7"/>